<feature type="domain" description="N-acetyltransferase" evidence="2">
    <location>
        <begin position="55"/>
        <end position="210"/>
    </location>
</feature>
<feature type="region of interest" description="Disordered" evidence="1">
    <location>
        <begin position="1"/>
        <end position="22"/>
    </location>
</feature>
<dbReference type="RefSeq" id="XP_062787890.1">
    <property type="nucleotide sequence ID" value="XM_062931839.1"/>
</dbReference>
<gene>
    <name evidence="3" type="ORF">IL334_000053</name>
</gene>
<dbReference type="InterPro" id="IPR051531">
    <property type="entry name" value="N-acetyltransferase"/>
</dbReference>
<evidence type="ECO:0000256" key="1">
    <source>
        <dbReference type="SAM" id="MobiDB-lite"/>
    </source>
</evidence>
<evidence type="ECO:0000313" key="3">
    <source>
        <dbReference type="EMBL" id="WRT63150.1"/>
    </source>
</evidence>
<sequence length="210" mass="23161">MTELSTRSSPVQRGPDGPYIQIPGQDLRLTNWKESDMEAAVELNNHPDIGKWACFRPYPYKPEDYDYRLNLISAHNSSAELFLSDTAPPLSALEKESELPLSAVRNSAGRLVGSCSIGPSQKEQGSWELAYDLHPSLQGKGAGKAMVAALLDLAKWLRIKRVVAFCEPVNLASAGLLKKSGFTYVGEKLQKFPEEKGGMEKVIHGYEKIL</sequence>
<dbReference type="PANTHER" id="PTHR43792:SF16">
    <property type="entry name" value="N-ACETYLTRANSFERASE DOMAIN-CONTAINING PROTEIN"/>
    <property type="match status" value="1"/>
</dbReference>
<dbReference type="Proteomes" id="UP001329825">
    <property type="component" value="Chromosome 1"/>
</dbReference>
<accession>A0ABZ1CNG1</accession>
<dbReference type="PANTHER" id="PTHR43792">
    <property type="entry name" value="GNAT FAMILY, PUTATIVE (AFU_ORTHOLOGUE AFUA_3G00765)-RELATED-RELATED"/>
    <property type="match status" value="1"/>
</dbReference>
<protein>
    <recommendedName>
        <fullName evidence="2">N-acetyltransferase domain-containing protein</fullName>
    </recommendedName>
</protein>
<evidence type="ECO:0000259" key="2">
    <source>
        <dbReference type="PROSITE" id="PS51186"/>
    </source>
</evidence>
<dbReference type="EMBL" id="CP141881">
    <property type="protein sequence ID" value="WRT63150.1"/>
    <property type="molecule type" value="Genomic_DNA"/>
</dbReference>
<dbReference type="PROSITE" id="PS51186">
    <property type="entry name" value="GNAT"/>
    <property type="match status" value="1"/>
</dbReference>
<feature type="compositionally biased region" description="Polar residues" evidence="1">
    <location>
        <begin position="1"/>
        <end position="11"/>
    </location>
</feature>
<keyword evidence="4" id="KW-1185">Reference proteome</keyword>
<dbReference type="CDD" id="cd04301">
    <property type="entry name" value="NAT_SF"/>
    <property type="match status" value="1"/>
</dbReference>
<evidence type="ECO:0000313" key="4">
    <source>
        <dbReference type="Proteomes" id="UP001329825"/>
    </source>
</evidence>
<reference evidence="3 4" key="1">
    <citation type="submission" date="2024-01" db="EMBL/GenBank/DDBJ databases">
        <title>Comparative genomics of Cryptococcus and Kwoniella reveals pathogenesis evolution and contrasting modes of karyotype evolution via chromosome fusion or intercentromeric recombination.</title>
        <authorList>
            <person name="Coelho M.A."/>
            <person name="David-Palma M."/>
            <person name="Shea T."/>
            <person name="Bowers K."/>
            <person name="McGinley-Smith S."/>
            <person name="Mohammad A.W."/>
            <person name="Gnirke A."/>
            <person name="Yurkov A.M."/>
            <person name="Nowrousian M."/>
            <person name="Sun S."/>
            <person name="Cuomo C.A."/>
            <person name="Heitman J."/>
        </authorList>
    </citation>
    <scope>NUCLEOTIDE SEQUENCE [LARGE SCALE GENOMIC DNA]</scope>
    <source>
        <strain evidence="3">CBS 11374</strain>
    </source>
</reference>
<proteinExistence type="predicted"/>
<dbReference type="InterPro" id="IPR000182">
    <property type="entry name" value="GNAT_dom"/>
</dbReference>
<dbReference type="GeneID" id="87952184"/>
<name>A0ABZ1CNG1_9TREE</name>
<dbReference type="SUPFAM" id="SSF55729">
    <property type="entry name" value="Acyl-CoA N-acyltransferases (Nat)"/>
    <property type="match status" value="1"/>
</dbReference>
<dbReference type="Gene3D" id="3.40.630.30">
    <property type="match status" value="1"/>
</dbReference>
<organism evidence="3 4">
    <name type="scientific">Kwoniella shivajii</name>
    <dbReference type="NCBI Taxonomy" id="564305"/>
    <lineage>
        <taxon>Eukaryota</taxon>
        <taxon>Fungi</taxon>
        <taxon>Dikarya</taxon>
        <taxon>Basidiomycota</taxon>
        <taxon>Agaricomycotina</taxon>
        <taxon>Tremellomycetes</taxon>
        <taxon>Tremellales</taxon>
        <taxon>Cryptococcaceae</taxon>
        <taxon>Kwoniella</taxon>
    </lineage>
</organism>
<dbReference type="InterPro" id="IPR016181">
    <property type="entry name" value="Acyl_CoA_acyltransferase"/>
</dbReference>
<dbReference type="Pfam" id="PF13302">
    <property type="entry name" value="Acetyltransf_3"/>
    <property type="match status" value="1"/>
</dbReference>